<dbReference type="Proteomes" id="UP000698173">
    <property type="component" value="Unassembled WGS sequence"/>
</dbReference>
<protein>
    <submittedName>
        <fullName evidence="1">DUF3830 family protein</fullName>
    </submittedName>
</protein>
<dbReference type="EMBL" id="DYWT01000311">
    <property type="protein sequence ID" value="HJF34201.1"/>
    <property type="molecule type" value="Genomic_DNA"/>
</dbReference>
<reference evidence="1" key="2">
    <citation type="submission" date="2021-09" db="EMBL/GenBank/DDBJ databases">
        <authorList>
            <person name="Gilroy R."/>
        </authorList>
    </citation>
    <scope>NUCLEOTIDE SEQUENCE</scope>
    <source>
        <strain evidence="1">CHK171-7178</strain>
    </source>
</reference>
<dbReference type="Pfam" id="PF12903">
    <property type="entry name" value="DUF3830"/>
    <property type="match status" value="1"/>
</dbReference>
<reference evidence="1" key="1">
    <citation type="journal article" date="2021" name="PeerJ">
        <title>Extensive microbial diversity within the chicken gut microbiome revealed by metagenomics and culture.</title>
        <authorList>
            <person name="Gilroy R."/>
            <person name="Ravi A."/>
            <person name="Getino M."/>
            <person name="Pursley I."/>
            <person name="Horton D.L."/>
            <person name="Alikhan N.F."/>
            <person name="Baker D."/>
            <person name="Gharbi K."/>
            <person name="Hall N."/>
            <person name="Watson M."/>
            <person name="Adriaenssens E.M."/>
            <person name="Foster-Nyarko E."/>
            <person name="Jarju S."/>
            <person name="Secka A."/>
            <person name="Antonio M."/>
            <person name="Oren A."/>
            <person name="Chaudhuri R.R."/>
            <person name="La Ragione R."/>
            <person name="Hildebrand F."/>
            <person name="Pallen M.J."/>
        </authorList>
    </citation>
    <scope>NUCLEOTIDE SEQUENCE</scope>
    <source>
        <strain evidence="1">CHK171-7178</strain>
    </source>
</reference>
<comment type="caution">
    <text evidence="1">The sequence shown here is derived from an EMBL/GenBank/DDBJ whole genome shotgun (WGS) entry which is preliminary data.</text>
</comment>
<dbReference type="InterPro" id="IPR024532">
    <property type="entry name" value="DUF3830"/>
</dbReference>
<accession>A0A921G5L5</accession>
<dbReference type="AlphaFoldDB" id="A0A921G5L5"/>
<organism evidence="1 2">
    <name type="scientific">Sporosarcina psychrophila</name>
    <name type="common">Bacillus psychrophilus</name>
    <dbReference type="NCBI Taxonomy" id="1476"/>
    <lineage>
        <taxon>Bacteria</taxon>
        <taxon>Bacillati</taxon>
        <taxon>Bacillota</taxon>
        <taxon>Bacilli</taxon>
        <taxon>Bacillales</taxon>
        <taxon>Caryophanaceae</taxon>
        <taxon>Sporosarcina</taxon>
    </lineage>
</organism>
<gene>
    <name evidence="1" type="ORF">K8V56_20760</name>
</gene>
<dbReference type="InterPro" id="IPR029000">
    <property type="entry name" value="Cyclophilin-like_dom_sf"/>
</dbReference>
<evidence type="ECO:0000313" key="1">
    <source>
        <dbReference type="EMBL" id="HJF34201.1"/>
    </source>
</evidence>
<name>A0A921G5L5_SPOPS</name>
<proteinExistence type="predicted"/>
<sequence>MKKIKFIFEKGDVLFATLNEKDAPDTASLMWDSLPYESKITQSRWSGREVNFMVDLHGLPSRENQTIYTSIGEICYWRNWRLEVNGQPEHVIAIYYGAEMARSHMGEELVNVLGQVDYNQLEVLRKIGERIWLEGLEKIRIEKVI</sequence>
<dbReference type="SUPFAM" id="SSF50891">
    <property type="entry name" value="Cyclophilin-like"/>
    <property type="match status" value="1"/>
</dbReference>
<evidence type="ECO:0000313" key="2">
    <source>
        <dbReference type="Proteomes" id="UP000698173"/>
    </source>
</evidence>
<dbReference type="Gene3D" id="2.40.100.20">
    <property type="match status" value="1"/>
</dbReference>